<gene>
    <name evidence="1" type="ORF">E5357_11890</name>
</gene>
<evidence type="ECO:0000313" key="2">
    <source>
        <dbReference type="Proteomes" id="UP000307720"/>
    </source>
</evidence>
<dbReference type="EMBL" id="SRZB01000028">
    <property type="protein sequence ID" value="TGX97641.1"/>
    <property type="molecule type" value="Genomic_DNA"/>
</dbReference>
<organism evidence="1 2">
    <name type="scientific">Hominisplanchenecus murintestinalis</name>
    <dbReference type="NCBI Taxonomy" id="2941517"/>
    <lineage>
        <taxon>Bacteria</taxon>
        <taxon>Bacillati</taxon>
        <taxon>Bacillota</taxon>
        <taxon>Clostridia</taxon>
        <taxon>Lachnospirales</taxon>
        <taxon>Lachnospiraceae</taxon>
        <taxon>Hominisplanchenecus</taxon>
    </lineage>
</organism>
<keyword evidence="2" id="KW-1185">Reference proteome</keyword>
<accession>A0AC61QXC8</accession>
<proteinExistence type="predicted"/>
<dbReference type="Proteomes" id="UP000307720">
    <property type="component" value="Unassembled WGS sequence"/>
</dbReference>
<reference evidence="1" key="1">
    <citation type="submission" date="2019-04" db="EMBL/GenBank/DDBJ databases">
        <title>Microbes associate with the intestines of laboratory mice.</title>
        <authorList>
            <person name="Navarre W."/>
            <person name="Wong E."/>
            <person name="Huang K."/>
            <person name="Tropini C."/>
            <person name="Ng K."/>
            <person name="Yu B."/>
        </authorList>
    </citation>
    <scope>NUCLEOTIDE SEQUENCE</scope>
    <source>
        <strain evidence="1">NM72_1-8</strain>
    </source>
</reference>
<evidence type="ECO:0000313" key="1">
    <source>
        <dbReference type="EMBL" id="TGX97641.1"/>
    </source>
</evidence>
<comment type="caution">
    <text evidence="1">The sequence shown here is derived from an EMBL/GenBank/DDBJ whole genome shotgun (WGS) entry which is preliminary data.</text>
</comment>
<sequence>MYTVLLAVKNGLIMQELKRLRIWGDSTGFQICEIICDFEKLIQNLKEKKYHLIILEAAPDNHALTLLRTIKKEKLCKAVAIVSQNADFKTVRKSFLLGVDDYFVPPFEISQFIALFSKIENAEHGKIEAEICRKEELLSYFEHVDAAIKDYLDKLLYASLSEYMNLSEAFAYLKRIIDGVLSELFERYEWLGFYFLREDYLPQEAGFSDYEESIQKSIEDFYAFFLEFSELYPAHGEGLDDILLYILNRPEGDLKQKTISEELYINRSYLSTVFAAQIRVNFVDYVNTVKMKRAAYLLKHTKMKVIDIAGALDYKDMGYFLKRFKAKYGVTPSQYRIPEAYEFQI</sequence>
<protein>
    <submittedName>
        <fullName evidence="1">Response regulator transcription factor</fullName>
    </submittedName>
</protein>
<name>A0AC61QXC8_9FIRM</name>